<gene>
    <name evidence="2" type="ORF">GCM10023313_13670</name>
</gene>
<feature type="chain" id="PRO_5046139881" description="DUF3575 domain-containing protein" evidence="1">
    <location>
        <begin position="28"/>
        <end position="250"/>
    </location>
</feature>
<feature type="signal peptide" evidence="1">
    <location>
        <begin position="1"/>
        <end position="27"/>
    </location>
</feature>
<keyword evidence="3" id="KW-1185">Reference proteome</keyword>
<evidence type="ECO:0000256" key="1">
    <source>
        <dbReference type="SAM" id="SignalP"/>
    </source>
</evidence>
<dbReference type="Pfam" id="PF12099">
    <property type="entry name" value="DUF3575"/>
    <property type="match status" value="1"/>
</dbReference>
<accession>A0ABP9FQS7</accession>
<proteinExistence type="predicted"/>
<protein>
    <recommendedName>
        <fullName evidence="4">DUF3575 domain-containing protein</fullName>
    </recommendedName>
</protein>
<reference evidence="3" key="1">
    <citation type="journal article" date="2019" name="Int. J. Syst. Evol. Microbiol.">
        <title>The Global Catalogue of Microorganisms (GCM) 10K type strain sequencing project: providing services to taxonomists for standard genome sequencing and annotation.</title>
        <authorList>
            <consortium name="The Broad Institute Genomics Platform"/>
            <consortium name="The Broad Institute Genome Sequencing Center for Infectious Disease"/>
            <person name="Wu L."/>
            <person name="Ma J."/>
        </authorList>
    </citation>
    <scope>NUCLEOTIDE SEQUENCE [LARGE SCALE GENOMIC DNA]</scope>
    <source>
        <strain evidence="3">JCM 18283</strain>
    </source>
</reference>
<name>A0ABP9FQS7_9SPHI</name>
<dbReference type="EMBL" id="BAABJI010000002">
    <property type="protein sequence ID" value="GAA4911962.1"/>
    <property type="molecule type" value="Genomic_DNA"/>
</dbReference>
<comment type="caution">
    <text evidence="2">The sequence shown here is derived from an EMBL/GenBank/DDBJ whole genome shotgun (WGS) entry which is preliminary data.</text>
</comment>
<dbReference type="Proteomes" id="UP001501436">
    <property type="component" value="Unassembled WGS sequence"/>
</dbReference>
<organism evidence="2 3">
    <name type="scientific">Mucilaginibacter defluvii</name>
    <dbReference type="NCBI Taxonomy" id="1196019"/>
    <lineage>
        <taxon>Bacteria</taxon>
        <taxon>Pseudomonadati</taxon>
        <taxon>Bacteroidota</taxon>
        <taxon>Sphingobacteriia</taxon>
        <taxon>Sphingobacteriales</taxon>
        <taxon>Sphingobacteriaceae</taxon>
        <taxon>Mucilaginibacter</taxon>
    </lineage>
</organism>
<dbReference type="InterPro" id="IPR021958">
    <property type="entry name" value="DUF3575"/>
</dbReference>
<keyword evidence="1" id="KW-0732">Signal</keyword>
<sequence length="250" mass="28094">MMPFIKHFVRAVYLPLCFASIATVAQAQTVDYDGDNYLKINVPALALKNISLQYERPVGQQISVALNVRYAPTSDLPFKQAFKNIIDDDEVSKQIDGLRTGNFVIAPEFRYYTGGQAGRGFYIAPYVRYARYTAELPFRYDYNGTEKIFPLSGSLNAFSGGVMIGTQFKLSRLLYLDWWIIGGTYGTSSGRIDGRAPLDENEQQALRNELDEFKNGFIDTKYQVDQNGATVDLDGKWVTARLGLALGIRF</sequence>
<evidence type="ECO:0000313" key="2">
    <source>
        <dbReference type="EMBL" id="GAA4911962.1"/>
    </source>
</evidence>
<evidence type="ECO:0000313" key="3">
    <source>
        <dbReference type="Proteomes" id="UP001501436"/>
    </source>
</evidence>
<dbReference type="RefSeq" id="WP_345330224.1">
    <property type="nucleotide sequence ID" value="NZ_BAABJI010000002.1"/>
</dbReference>
<evidence type="ECO:0008006" key="4">
    <source>
        <dbReference type="Google" id="ProtNLM"/>
    </source>
</evidence>